<evidence type="ECO:0000256" key="1">
    <source>
        <dbReference type="SAM" id="Phobius"/>
    </source>
</evidence>
<keyword evidence="1" id="KW-1133">Transmembrane helix</keyword>
<dbReference type="Pfam" id="PF14118">
    <property type="entry name" value="YfzA"/>
    <property type="match status" value="1"/>
</dbReference>
<evidence type="ECO:0000313" key="2">
    <source>
        <dbReference type="EMBL" id="KYG26038.1"/>
    </source>
</evidence>
<dbReference type="InterPro" id="IPR025627">
    <property type="entry name" value="YfzA"/>
</dbReference>
<dbReference type="EMBL" id="LTAO01000039">
    <property type="protein sequence ID" value="KYG26038.1"/>
    <property type="molecule type" value="Genomic_DNA"/>
</dbReference>
<protein>
    <recommendedName>
        <fullName evidence="4">YfzA-like protein</fullName>
    </recommendedName>
</protein>
<comment type="caution">
    <text evidence="2">The sequence shown here is derived from an EMBL/GenBank/DDBJ whole genome shotgun (WGS) entry which is preliminary data.</text>
</comment>
<dbReference type="AlphaFoldDB" id="A0A161PDK2"/>
<dbReference type="RefSeq" id="WP_061950215.1">
    <property type="nucleotide sequence ID" value="NZ_LTAO01000039.1"/>
</dbReference>
<dbReference type="OrthoDB" id="2638799at2"/>
<feature type="transmembrane region" description="Helical" evidence="1">
    <location>
        <begin position="12"/>
        <end position="31"/>
    </location>
</feature>
<sequence>MAAEKKKRKKIQGWVLSIWAFAILQIFFIIIEFADWSPNLRELKGTILGTLAQTTFFEEWFNLYTLPQLNVVTVIFTIILLPYAINSAVKDYKARKEK</sequence>
<keyword evidence="1" id="KW-0472">Membrane</keyword>
<evidence type="ECO:0008006" key="4">
    <source>
        <dbReference type="Google" id="ProtNLM"/>
    </source>
</evidence>
<proteinExistence type="predicted"/>
<dbReference type="Proteomes" id="UP000075806">
    <property type="component" value="Unassembled WGS sequence"/>
</dbReference>
<evidence type="ECO:0000313" key="3">
    <source>
        <dbReference type="Proteomes" id="UP000075806"/>
    </source>
</evidence>
<feature type="transmembrane region" description="Helical" evidence="1">
    <location>
        <begin position="69"/>
        <end position="89"/>
    </location>
</feature>
<name>A0A161PDK2_9BACI</name>
<keyword evidence="1" id="KW-0812">Transmembrane</keyword>
<reference evidence="2" key="1">
    <citation type="submission" date="2016-02" db="EMBL/GenBank/DDBJ databases">
        <title>Genome sequence of Bacillus trypoxylicola KCTC 13244(T).</title>
        <authorList>
            <person name="Jeong H."/>
            <person name="Park S.-H."/>
            <person name="Choi S.-K."/>
        </authorList>
    </citation>
    <scope>NUCLEOTIDE SEQUENCE [LARGE SCALE GENOMIC DNA]</scope>
    <source>
        <strain evidence="2">KCTC 13244</strain>
    </source>
</reference>
<dbReference type="STRING" id="519424.AZF04_13210"/>
<keyword evidence="3" id="KW-1185">Reference proteome</keyword>
<gene>
    <name evidence="2" type="ORF">AZF04_13210</name>
</gene>
<organism evidence="2 3">
    <name type="scientific">Alkalihalobacillus trypoxylicola</name>
    <dbReference type="NCBI Taxonomy" id="519424"/>
    <lineage>
        <taxon>Bacteria</taxon>
        <taxon>Bacillati</taxon>
        <taxon>Bacillota</taxon>
        <taxon>Bacilli</taxon>
        <taxon>Bacillales</taxon>
        <taxon>Bacillaceae</taxon>
        <taxon>Alkalihalobacillus</taxon>
    </lineage>
</organism>
<accession>A0A161PDK2</accession>